<accession>A0A430R8G0</accession>
<dbReference type="RefSeq" id="WP_126200488.1">
    <property type="nucleotide sequence ID" value="NZ_PELP01000222.1"/>
</dbReference>
<protein>
    <submittedName>
        <fullName evidence="2">Uncharacterized protein</fullName>
    </submittedName>
</protein>
<comment type="caution">
    <text evidence="2">The sequence shown here is derived from an EMBL/GenBank/DDBJ whole genome shotgun (WGS) entry which is preliminary data.</text>
</comment>
<sequence length="79" mass="9063">MRLMKRGKSELVKAEVYKGEITPRLYRVIPVEVEEEVEEEVRATPFQGLYKALKFWGIVAWAVAGFWLALAILAHLLGF</sequence>
<gene>
    <name evidence="2" type="ORF">CSW47_08265</name>
</gene>
<evidence type="ECO:0000256" key="1">
    <source>
        <dbReference type="SAM" id="Phobius"/>
    </source>
</evidence>
<evidence type="ECO:0000313" key="3">
    <source>
        <dbReference type="Proteomes" id="UP000286734"/>
    </source>
</evidence>
<keyword evidence="1" id="KW-1133">Transmembrane helix</keyword>
<reference evidence="2 3" key="1">
    <citation type="journal article" date="2019" name="Extremophiles">
        <title>Biogeography of thermophiles and predominance of Thermus scotoductus in domestic water heaters.</title>
        <authorList>
            <person name="Wilpiszeski R.L."/>
            <person name="Zhang Z."/>
            <person name="House C.H."/>
        </authorList>
    </citation>
    <scope>NUCLEOTIDE SEQUENCE [LARGE SCALE GENOMIC DNA]</scope>
    <source>
        <strain evidence="2 3">34_S34</strain>
    </source>
</reference>
<proteinExistence type="predicted"/>
<feature type="transmembrane region" description="Helical" evidence="1">
    <location>
        <begin position="55"/>
        <end position="77"/>
    </location>
</feature>
<keyword evidence="1" id="KW-0812">Transmembrane</keyword>
<evidence type="ECO:0000313" key="2">
    <source>
        <dbReference type="EMBL" id="RTH03679.1"/>
    </source>
</evidence>
<name>A0A430R8G0_THESC</name>
<dbReference type="AlphaFoldDB" id="A0A430R8G0"/>
<organism evidence="2 3">
    <name type="scientific">Thermus scotoductus</name>
    <dbReference type="NCBI Taxonomy" id="37636"/>
    <lineage>
        <taxon>Bacteria</taxon>
        <taxon>Thermotogati</taxon>
        <taxon>Deinococcota</taxon>
        <taxon>Deinococci</taxon>
        <taxon>Thermales</taxon>
        <taxon>Thermaceae</taxon>
        <taxon>Thermus</taxon>
    </lineage>
</organism>
<dbReference type="Proteomes" id="UP000286734">
    <property type="component" value="Unassembled WGS sequence"/>
</dbReference>
<dbReference type="EMBL" id="PELP01000222">
    <property type="protein sequence ID" value="RTH03679.1"/>
    <property type="molecule type" value="Genomic_DNA"/>
</dbReference>
<keyword evidence="1" id="KW-0472">Membrane</keyword>